<feature type="domain" description="NmrA-like" evidence="1">
    <location>
        <begin position="2"/>
        <end position="208"/>
    </location>
</feature>
<name>A0A316HIV2_9PSEU</name>
<dbReference type="RefSeq" id="WP_109641621.1">
    <property type="nucleotide sequence ID" value="NZ_QGHB01000019.1"/>
</dbReference>
<dbReference type="Gene3D" id="3.90.25.10">
    <property type="entry name" value="UDP-galactose 4-epimerase, domain 1"/>
    <property type="match status" value="1"/>
</dbReference>
<gene>
    <name evidence="2" type="ORF">C8D88_11995</name>
</gene>
<dbReference type="AlphaFoldDB" id="A0A316HIV2"/>
<dbReference type="InterPro" id="IPR051604">
    <property type="entry name" value="Ergot_Alk_Oxidoreductase"/>
</dbReference>
<evidence type="ECO:0000259" key="1">
    <source>
        <dbReference type="Pfam" id="PF05368"/>
    </source>
</evidence>
<dbReference type="InterPro" id="IPR008030">
    <property type="entry name" value="NmrA-like"/>
</dbReference>
<dbReference type="Proteomes" id="UP000246005">
    <property type="component" value="Unassembled WGS sequence"/>
</dbReference>
<dbReference type="EMBL" id="QGHB01000019">
    <property type="protein sequence ID" value="PWK81186.1"/>
    <property type="molecule type" value="Genomic_DNA"/>
</dbReference>
<dbReference type="SUPFAM" id="SSF51735">
    <property type="entry name" value="NAD(P)-binding Rossmann-fold domains"/>
    <property type="match status" value="1"/>
</dbReference>
<dbReference type="InterPro" id="IPR036291">
    <property type="entry name" value="NAD(P)-bd_dom_sf"/>
</dbReference>
<dbReference type="Pfam" id="PF05368">
    <property type="entry name" value="NmrA"/>
    <property type="match status" value="1"/>
</dbReference>
<evidence type="ECO:0000313" key="2">
    <source>
        <dbReference type="EMBL" id="PWK81186.1"/>
    </source>
</evidence>
<comment type="caution">
    <text evidence="2">The sequence shown here is derived from an EMBL/GenBank/DDBJ whole genome shotgun (WGS) entry which is preliminary data.</text>
</comment>
<dbReference type="Gene3D" id="3.40.50.720">
    <property type="entry name" value="NAD(P)-binding Rossmann-like Domain"/>
    <property type="match status" value="1"/>
</dbReference>
<organism evidence="2 3">
    <name type="scientific">Lentzea atacamensis</name>
    <dbReference type="NCBI Taxonomy" id="531938"/>
    <lineage>
        <taxon>Bacteria</taxon>
        <taxon>Bacillati</taxon>
        <taxon>Actinomycetota</taxon>
        <taxon>Actinomycetes</taxon>
        <taxon>Pseudonocardiales</taxon>
        <taxon>Pseudonocardiaceae</taxon>
        <taxon>Lentzea</taxon>
    </lineage>
</organism>
<accession>A0A316HIV2</accession>
<evidence type="ECO:0000313" key="3">
    <source>
        <dbReference type="Proteomes" id="UP000246005"/>
    </source>
</evidence>
<dbReference type="PANTHER" id="PTHR43162">
    <property type="match status" value="1"/>
</dbReference>
<proteinExistence type="predicted"/>
<reference evidence="2 3" key="1">
    <citation type="submission" date="2018-05" db="EMBL/GenBank/DDBJ databases">
        <title>Genomic Encyclopedia of Type Strains, Phase IV (KMG-IV): sequencing the most valuable type-strain genomes for metagenomic binning, comparative biology and taxonomic classification.</title>
        <authorList>
            <person name="Goeker M."/>
        </authorList>
    </citation>
    <scope>NUCLEOTIDE SEQUENCE [LARGE SCALE GENOMIC DNA]</scope>
    <source>
        <strain evidence="2 3">DSM 45480</strain>
    </source>
</reference>
<protein>
    <submittedName>
        <fullName evidence="2">Uncharacterized protein YbjT (DUF2867 family)</fullName>
    </submittedName>
</protein>
<sequence length="274" mass="29398">MTILVAGATGNAGRQVVGELLALGQQVRAVTRNAALARLPEQVEVVEGDLTRPETIPFDGVTGVHMLSNAGADYAELLSGPELVRRAEKAGVRRITVLWSGYRSPMEEAVTASSLEWTVLRPMDFMSNALVWAESVREKGEVREPFAGARSALVHEGDIGAVAAAVLVRGGHGGRTYTLTGPEALTVPQQVAAISAATGQEIRYVEQSEDEARAEMLAAGRPAEIVDVLLGWKRDMPAEGHTVVPTVEDVLGRPARSFAEWAKEHAGDFRQRSR</sequence>
<dbReference type="PANTHER" id="PTHR43162:SF1">
    <property type="entry name" value="PRESTALK A DIFFERENTIATION PROTEIN A"/>
    <property type="match status" value="1"/>
</dbReference>